<accession>K8ERQ9</accession>
<evidence type="ECO:0000256" key="9">
    <source>
        <dbReference type="ARBA" id="ARBA00049047"/>
    </source>
</evidence>
<dbReference type="SUPFAM" id="SSF51366">
    <property type="entry name" value="Ribulose-phoshate binding barrel"/>
    <property type="match status" value="2"/>
</dbReference>
<evidence type="ECO:0000313" key="11">
    <source>
        <dbReference type="EMBL" id="CCO20639.1"/>
    </source>
</evidence>
<keyword evidence="8" id="KW-0456">Lyase</keyword>
<evidence type="ECO:0000313" key="12">
    <source>
        <dbReference type="Proteomes" id="UP000198341"/>
    </source>
</evidence>
<protein>
    <recommendedName>
        <fullName evidence="4">tryptophan synthase</fullName>
        <ecNumber evidence="4">4.2.1.20</ecNumber>
    </recommendedName>
</protein>
<dbReference type="PROSITE" id="PS00167">
    <property type="entry name" value="TRP_SYNTHASE_ALPHA"/>
    <property type="match status" value="1"/>
</dbReference>
<reference evidence="11 12" key="1">
    <citation type="submission" date="2011-10" db="EMBL/GenBank/DDBJ databases">
        <authorList>
            <person name="Genoscope - CEA"/>
        </authorList>
    </citation>
    <scope>NUCLEOTIDE SEQUENCE [LARGE SCALE GENOMIC DNA]</scope>
    <source>
        <strain evidence="11 12">RCC 1105</strain>
    </source>
</reference>
<gene>
    <name evidence="11" type="ordered locus">Bathy18g00920</name>
</gene>
<dbReference type="Gene3D" id="3.20.20.70">
    <property type="entry name" value="Aldolase class I"/>
    <property type="match status" value="2"/>
</dbReference>
<evidence type="ECO:0000256" key="2">
    <source>
        <dbReference type="ARBA" id="ARBA00004733"/>
    </source>
</evidence>
<keyword evidence="5" id="KW-0028">Amino-acid biosynthesis</keyword>
<comment type="subunit">
    <text evidence="3">Tetramer of two alpha and two beta chains.</text>
</comment>
<dbReference type="STRING" id="41875.K8ERQ9"/>
<feature type="compositionally biased region" description="Polar residues" evidence="10">
    <location>
        <begin position="343"/>
        <end position="352"/>
    </location>
</feature>
<dbReference type="GO" id="GO:0005829">
    <property type="term" value="C:cytosol"/>
    <property type="evidence" value="ECO:0007669"/>
    <property type="project" value="TreeGrafter"/>
</dbReference>
<dbReference type="PANTHER" id="PTHR43406">
    <property type="entry name" value="TRYPTOPHAN SYNTHASE, ALPHA CHAIN"/>
    <property type="match status" value="1"/>
</dbReference>
<keyword evidence="6" id="KW-0822">Tryptophan biosynthesis</keyword>
<evidence type="ECO:0000256" key="1">
    <source>
        <dbReference type="ARBA" id="ARBA00003365"/>
    </source>
</evidence>
<dbReference type="Pfam" id="PF00290">
    <property type="entry name" value="Trp_syntA"/>
    <property type="match status" value="1"/>
</dbReference>
<evidence type="ECO:0000256" key="3">
    <source>
        <dbReference type="ARBA" id="ARBA00011270"/>
    </source>
</evidence>
<dbReference type="PANTHER" id="PTHR43406:SF1">
    <property type="entry name" value="TRYPTOPHAN SYNTHASE ALPHA CHAIN, CHLOROPLASTIC"/>
    <property type="match status" value="1"/>
</dbReference>
<name>K8ERQ9_9CHLO</name>
<feature type="region of interest" description="Disordered" evidence="10">
    <location>
        <begin position="337"/>
        <end position="363"/>
    </location>
</feature>
<feature type="compositionally biased region" description="Low complexity" evidence="10">
    <location>
        <begin position="353"/>
        <end position="363"/>
    </location>
</feature>
<evidence type="ECO:0000256" key="4">
    <source>
        <dbReference type="ARBA" id="ARBA00012043"/>
    </source>
</evidence>
<evidence type="ECO:0000256" key="7">
    <source>
        <dbReference type="ARBA" id="ARBA00023141"/>
    </source>
</evidence>
<dbReference type="CDD" id="cd04724">
    <property type="entry name" value="Tryptophan_synthase_alpha"/>
    <property type="match status" value="1"/>
</dbReference>
<dbReference type="SUPFAM" id="SSF48403">
    <property type="entry name" value="Ankyrin repeat"/>
    <property type="match status" value="1"/>
</dbReference>
<evidence type="ECO:0000256" key="10">
    <source>
        <dbReference type="SAM" id="MobiDB-lite"/>
    </source>
</evidence>
<dbReference type="Pfam" id="PF12796">
    <property type="entry name" value="Ank_2"/>
    <property type="match status" value="1"/>
</dbReference>
<dbReference type="InterPro" id="IPR011060">
    <property type="entry name" value="RibuloseP-bd_barrel"/>
</dbReference>
<dbReference type="UniPathway" id="UPA00035">
    <property type="reaction ID" value="UER00044"/>
</dbReference>
<dbReference type="OrthoDB" id="10050244at2759"/>
<evidence type="ECO:0000256" key="8">
    <source>
        <dbReference type="ARBA" id="ARBA00023239"/>
    </source>
</evidence>
<keyword evidence="7" id="KW-0057">Aromatic amino acid biosynthesis</keyword>
<dbReference type="Proteomes" id="UP000198341">
    <property type="component" value="Chromosome 18"/>
</dbReference>
<dbReference type="GO" id="GO:0004834">
    <property type="term" value="F:tryptophan synthase activity"/>
    <property type="evidence" value="ECO:0007669"/>
    <property type="project" value="UniProtKB-EC"/>
</dbReference>
<dbReference type="GeneID" id="19010805"/>
<sequence length="715" mass="80362">MEEESSCCPFSPSSLWEVIVKCDDICFTHVLPRLNSNDLKFLYGVNKETRKLIKRSSRKRELKKGFKVSEMSSISTLEVAWENKSLRSGYLRDEGSFCWQVARTNKLELLKWAREEKKCKWNVGMIHVAARQGNLEMVKYCVANECFMDKETCAYAAENAHLEILKYLREEVKAPWDKRTASWAAAEGHLHILEYLVERKYDQYSGFACVWAAEKGHLDCLKYLHETAKAPWYPRAVEEAYWRKQTDCLQYLLDNNCPIPRGYRYEHGEETRIYAYNNHTHRKSRDAENTHLRCTYPFRRLLRAFYIYIKARIGIGFSQTLSKNQIRLSAFSIQKERERTRKNNSSDQNMRATSFTQTKTSCSSSSNKKSFIITKRRHKIGGKMQTKMRPKKAATAASAATSGGVQTIGETFKKLKSENKIAFIPFVVAGDPNLEATAKALKILGALLMLVFRLLCLCLCLRTDETTLFSLSFFLFNFFETTNKTDAAGADVIELGVPYSDPLADGPVIQAAATRALENGATLDKVIAMAKKTIDNGKGVKAPIVMFTYFNPIYQRGVEKFVQQIADAGARGLLIPDVPLEETYETSKICSKYGIDLVLLSTPTTPTERARQIALNTKGFVYLVSVTGVTGMQTNVASRVEELVADLRKVTDEPIAVGFGVSNAGHAKQIVNWGADGVIVGSALVRALGEAASEEEGLKAFEEKAKEIRSGACRD</sequence>
<comment type="catalytic activity">
    <reaction evidence="9">
        <text>(1S,2R)-1-C-(indol-3-yl)glycerol 3-phosphate + L-serine = D-glyceraldehyde 3-phosphate + L-tryptophan + H2O</text>
        <dbReference type="Rhea" id="RHEA:10532"/>
        <dbReference type="ChEBI" id="CHEBI:15377"/>
        <dbReference type="ChEBI" id="CHEBI:33384"/>
        <dbReference type="ChEBI" id="CHEBI:57912"/>
        <dbReference type="ChEBI" id="CHEBI:58866"/>
        <dbReference type="ChEBI" id="CHEBI:59776"/>
        <dbReference type="EC" id="4.2.1.20"/>
    </reaction>
</comment>
<organism evidence="11 12">
    <name type="scientific">Bathycoccus prasinos</name>
    <dbReference type="NCBI Taxonomy" id="41875"/>
    <lineage>
        <taxon>Eukaryota</taxon>
        <taxon>Viridiplantae</taxon>
        <taxon>Chlorophyta</taxon>
        <taxon>Mamiellophyceae</taxon>
        <taxon>Mamiellales</taxon>
        <taxon>Bathycoccaceae</taxon>
        <taxon>Bathycoccus</taxon>
    </lineage>
</organism>
<evidence type="ECO:0000256" key="5">
    <source>
        <dbReference type="ARBA" id="ARBA00022605"/>
    </source>
</evidence>
<dbReference type="RefSeq" id="XP_007508148.1">
    <property type="nucleotide sequence ID" value="XM_007508086.1"/>
</dbReference>
<dbReference type="FunFam" id="3.20.20.70:FF:000037">
    <property type="entry name" value="Tryptophan synthase alpha chain"/>
    <property type="match status" value="1"/>
</dbReference>
<dbReference type="InterPro" id="IPR002110">
    <property type="entry name" value="Ankyrin_rpt"/>
</dbReference>
<dbReference type="InterPro" id="IPR002028">
    <property type="entry name" value="Trp_synthase_suA"/>
</dbReference>
<dbReference type="KEGG" id="bpg:Bathy18g00920"/>
<dbReference type="NCBIfam" id="TIGR00262">
    <property type="entry name" value="trpA"/>
    <property type="match status" value="1"/>
</dbReference>
<proteinExistence type="inferred from homology"/>
<comment type="function">
    <text evidence="1">The alpha subunit is responsible for the aldol cleavage of indoleglycerol phosphate to indole and glyceraldehyde 3-phosphate.</text>
</comment>
<dbReference type="eggNOG" id="KOG4175">
    <property type="taxonomic scope" value="Eukaryota"/>
</dbReference>
<keyword evidence="12" id="KW-1185">Reference proteome</keyword>
<comment type="pathway">
    <text evidence="2">Amino-acid biosynthesis; L-tryptophan biosynthesis; L-tryptophan from chorismate: step 5/5.</text>
</comment>
<dbReference type="EMBL" id="FO082261">
    <property type="protein sequence ID" value="CCO20639.1"/>
    <property type="molecule type" value="Genomic_DNA"/>
</dbReference>
<dbReference type="HAMAP" id="MF_00131">
    <property type="entry name" value="Trp_synth_alpha"/>
    <property type="match status" value="1"/>
</dbReference>
<dbReference type="GO" id="GO:0009507">
    <property type="term" value="C:chloroplast"/>
    <property type="evidence" value="ECO:0007669"/>
    <property type="project" value="TreeGrafter"/>
</dbReference>
<dbReference type="InterPro" id="IPR036770">
    <property type="entry name" value="Ankyrin_rpt-contain_sf"/>
</dbReference>
<dbReference type="Gene3D" id="1.25.40.20">
    <property type="entry name" value="Ankyrin repeat-containing domain"/>
    <property type="match status" value="1"/>
</dbReference>
<dbReference type="InterPro" id="IPR018204">
    <property type="entry name" value="Trp_synthase_alpha_AS"/>
</dbReference>
<dbReference type="EC" id="4.2.1.20" evidence="4"/>
<evidence type="ECO:0000256" key="6">
    <source>
        <dbReference type="ARBA" id="ARBA00022822"/>
    </source>
</evidence>
<dbReference type="AlphaFoldDB" id="K8ERQ9"/>
<dbReference type="InterPro" id="IPR013785">
    <property type="entry name" value="Aldolase_TIM"/>
</dbReference>